<dbReference type="RefSeq" id="WP_111625989.1">
    <property type="nucleotide sequence ID" value="NZ_QLLQ01000019.1"/>
</dbReference>
<proteinExistence type="predicted"/>
<dbReference type="Gene3D" id="3.40.50.2300">
    <property type="match status" value="1"/>
</dbReference>
<dbReference type="GO" id="GO:0000160">
    <property type="term" value="P:phosphorelay signal transduction system"/>
    <property type="evidence" value="ECO:0007669"/>
    <property type="project" value="InterPro"/>
</dbReference>
<keyword evidence="5" id="KW-1185">Reference proteome</keyword>
<dbReference type="InterPro" id="IPR001789">
    <property type="entry name" value="Sig_transdc_resp-reg_receiver"/>
</dbReference>
<dbReference type="PANTHER" id="PTHR44591:SF3">
    <property type="entry name" value="RESPONSE REGULATORY DOMAIN-CONTAINING PROTEIN"/>
    <property type="match status" value="1"/>
</dbReference>
<accession>A0A327RRZ9</accession>
<organism evidence="4 5">
    <name type="scientific">Gelidibacter algens</name>
    <dbReference type="NCBI Taxonomy" id="49280"/>
    <lineage>
        <taxon>Bacteria</taxon>
        <taxon>Pseudomonadati</taxon>
        <taxon>Bacteroidota</taxon>
        <taxon>Flavobacteriia</taxon>
        <taxon>Flavobacteriales</taxon>
        <taxon>Flavobacteriaceae</taxon>
        <taxon>Gelidibacter</taxon>
    </lineage>
</organism>
<comment type="caution">
    <text evidence="4">The sequence shown here is derived from an EMBL/GenBank/DDBJ whole genome shotgun (WGS) entry which is preliminary data.</text>
</comment>
<evidence type="ECO:0000256" key="1">
    <source>
        <dbReference type="ARBA" id="ARBA00022553"/>
    </source>
</evidence>
<dbReference type="PROSITE" id="PS50110">
    <property type="entry name" value="RESPONSE_REGULATORY"/>
    <property type="match status" value="1"/>
</dbReference>
<feature type="modified residue" description="4-aspartylphosphate" evidence="2">
    <location>
        <position position="66"/>
    </location>
</feature>
<gene>
    <name evidence="4" type="ORF">LX77_03396</name>
</gene>
<reference evidence="4 5" key="1">
    <citation type="submission" date="2018-06" db="EMBL/GenBank/DDBJ databases">
        <title>Genomic Encyclopedia of Archaeal and Bacterial Type Strains, Phase II (KMG-II): from individual species to whole genera.</title>
        <authorList>
            <person name="Goeker M."/>
        </authorList>
    </citation>
    <scope>NUCLEOTIDE SEQUENCE [LARGE SCALE GENOMIC DNA]</scope>
    <source>
        <strain evidence="4 5">DSM 12408</strain>
    </source>
</reference>
<evidence type="ECO:0000259" key="3">
    <source>
        <dbReference type="PROSITE" id="PS50110"/>
    </source>
</evidence>
<sequence>MAHKKNEPSGNKILMIVDDDIDDRFFFRNAIRKYNPSYKCVEAENGDDALKRLRKVEALPDFIFLDLNMPKMDGRECLIELKKDELLKNIPVIIYSSSENIMDKEMTNALGADYFLTKLSHIYSLPEELINAMNQVGEKTKFASP</sequence>
<dbReference type="SUPFAM" id="SSF52172">
    <property type="entry name" value="CheY-like"/>
    <property type="match status" value="1"/>
</dbReference>
<feature type="domain" description="Response regulatory" evidence="3">
    <location>
        <begin position="13"/>
        <end position="133"/>
    </location>
</feature>
<evidence type="ECO:0000313" key="5">
    <source>
        <dbReference type="Proteomes" id="UP000248987"/>
    </source>
</evidence>
<name>A0A327RRZ9_9FLAO</name>
<keyword evidence="1 2" id="KW-0597">Phosphoprotein</keyword>
<dbReference type="InterPro" id="IPR050595">
    <property type="entry name" value="Bact_response_regulator"/>
</dbReference>
<evidence type="ECO:0000313" key="4">
    <source>
        <dbReference type="EMBL" id="RAJ19766.1"/>
    </source>
</evidence>
<dbReference type="Proteomes" id="UP000248987">
    <property type="component" value="Unassembled WGS sequence"/>
</dbReference>
<dbReference type="EMBL" id="QLLQ01000019">
    <property type="protein sequence ID" value="RAJ19766.1"/>
    <property type="molecule type" value="Genomic_DNA"/>
</dbReference>
<evidence type="ECO:0000256" key="2">
    <source>
        <dbReference type="PROSITE-ProRule" id="PRU00169"/>
    </source>
</evidence>
<dbReference type="Pfam" id="PF00072">
    <property type="entry name" value="Response_reg"/>
    <property type="match status" value="1"/>
</dbReference>
<protein>
    <submittedName>
        <fullName evidence="4">CheY-like chemotaxis protein</fullName>
    </submittedName>
</protein>
<dbReference type="InterPro" id="IPR011006">
    <property type="entry name" value="CheY-like_superfamily"/>
</dbReference>
<dbReference type="PANTHER" id="PTHR44591">
    <property type="entry name" value="STRESS RESPONSE REGULATOR PROTEIN 1"/>
    <property type="match status" value="1"/>
</dbReference>
<dbReference type="SMART" id="SM00448">
    <property type="entry name" value="REC"/>
    <property type="match status" value="1"/>
</dbReference>
<dbReference type="AlphaFoldDB" id="A0A327RRZ9"/>